<dbReference type="PANTHER" id="PTHR43214">
    <property type="entry name" value="TWO-COMPONENT RESPONSE REGULATOR"/>
    <property type="match status" value="1"/>
</dbReference>
<dbReference type="PANTHER" id="PTHR43214:SF44">
    <property type="entry name" value="TWO-COMPONENT RESPONSE REGULATOR"/>
    <property type="match status" value="1"/>
</dbReference>
<dbReference type="SUPFAM" id="SSF52172">
    <property type="entry name" value="CheY-like"/>
    <property type="match status" value="1"/>
</dbReference>
<name>A0A7G6VXD3_9SPHN</name>
<dbReference type="InterPro" id="IPR000792">
    <property type="entry name" value="Tscrpt_reg_LuxR_C"/>
</dbReference>
<sequence>MPSDAPARDRILVVDDTPDSLRLLVDTLEQEGMTALVATSGEAALELLDHDTPDLILMDAVMPGMDGFEATRRIKRDPAFAYVPVIFMTGLTEPEHAIAALENGGIDYIRKPIVIDELLARIRVHLANARNAHRSRLALDGAGRHLVAVDRGGRVTWCTPQAGRLLSRIEPGWNEDARQLPERLVYPMQRIAQQALLPGHSIRVEFPDFDIDLAAVESEREGDTLIRLTEVREGAEIALLQNRIGLTQREAEVLLWVSYGKSNRSISEILGISPRTVNKHLQQIFTKLGVETRAAATALAVRIISG</sequence>
<dbReference type="GO" id="GO:0006355">
    <property type="term" value="P:regulation of DNA-templated transcription"/>
    <property type="evidence" value="ECO:0007669"/>
    <property type="project" value="InterPro"/>
</dbReference>
<evidence type="ECO:0000313" key="6">
    <source>
        <dbReference type="Proteomes" id="UP000515297"/>
    </source>
</evidence>
<feature type="domain" description="HTH luxR-type" evidence="3">
    <location>
        <begin position="239"/>
        <end position="304"/>
    </location>
</feature>
<dbReference type="SUPFAM" id="SSF46894">
    <property type="entry name" value="C-terminal effector domain of the bipartite response regulators"/>
    <property type="match status" value="1"/>
</dbReference>
<dbReference type="EMBL" id="CP060052">
    <property type="protein sequence ID" value="QNE06398.1"/>
    <property type="molecule type" value="Genomic_DNA"/>
</dbReference>
<dbReference type="Pfam" id="PF00196">
    <property type="entry name" value="GerE"/>
    <property type="match status" value="1"/>
</dbReference>
<dbReference type="InterPro" id="IPR011006">
    <property type="entry name" value="CheY-like_superfamily"/>
</dbReference>
<dbReference type="SMART" id="SM00448">
    <property type="entry name" value="REC"/>
    <property type="match status" value="1"/>
</dbReference>
<dbReference type="Gene3D" id="3.40.50.2300">
    <property type="match status" value="1"/>
</dbReference>
<evidence type="ECO:0000259" key="4">
    <source>
        <dbReference type="PROSITE" id="PS50110"/>
    </source>
</evidence>
<dbReference type="InterPro" id="IPR039420">
    <property type="entry name" value="WalR-like"/>
</dbReference>
<dbReference type="PROSITE" id="PS50043">
    <property type="entry name" value="HTH_LUXR_2"/>
    <property type="match status" value="1"/>
</dbReference>
<dbReference type="CDD" id="cd06170">
    <property type="entry name" value="LuxR_C_like"/>
    <property type="match status" value="1"/>
</dbReference>
<evidence type="ECO:0000256" key="1">
    <source>
        <dbReference type="ARBA" id="ARBA00023125"/>
    </source>
</evidence>
<feature type="modified residue" description="4-aspartylphosphate" evidence="2">
    <location>
        <position position="59"/>
    </location>
</feature>
<organism evidence="5 6">
    <name type="scientific">Croceicoccus marinus</name>
    <dbReference type="NCBI Taxonomy" id="450378"/>
    <lineage>
        <taxon>Bacteria</taxon>
        <taxon>Pseudomonadati</taxon>
        <taxon>Pseudomonadota</taxon>
        <taxon>Alphaproteobacteria</taxon>
        <taxon>Sphingomonadales</taxon>
        <taxon>Erythrobacteraceae</taxon>
        <taxon>Croceicoccus</taxon>
    </lineage>
</organism>
<dbReference type="AlphaFoldDB" id="A0A7G6VXD3"/>
<dbReference type="InterPro" id="IPR001789">
    <property type="entry name" value="Sig_transdc_resp-reg_receiver"/>
</dbReference>
<accession>A0A7G6VXD3</accession>
<keyword evidence="2" id="KW-0597">Phosphoprotein</keyword>
<feature type="domain" description="Response regulatory" evidence="4">
    <location>
        <begin position="10"/>
        <end position="126"/>
    </location>
</feature>
<dbReference type="Proteomes" id="UP000515297">
    <property type="component" value="Chromosome"/>
</dbReference>
<evidence type="ECO:0000259" key="3">
    <source>
        <dbReference type="PROSITE" id="PS50043"/>
    </source>
</evidence>
<dbReference type="GO" id="GO:0000160">
    <property type="term" value="P:phosphorelay signal transduction system"/>
    <property type="evidence" value="ECO:0007669"/>
    <property type="project" value="InterPro"/>
</dbReference>
<evidence type="ECO:0000313" key="5">
    <source>
        <dbReference type="EMBL" id="QNE06398.1"/>
    </source>
</evidence>
<reference evidence="5 6" key="1">
    <citation type="submission" date="2020-08" db="EMBL/GenBank/DDBJ databases">
        <authorList>
            <person name="Liu G."/>
            <person name="Sun C."/>
        </authorList>
    </citation>
    <scope>NUCLEOTIDE SEQUENCE [LARGE SCALE GENOMIC DNA]</scope>
    <source>
        <strain evidence="5 6">OT19</strain>
    </source>
</reference>
<dbReference type="SMART" id="SM00421">
    <property type="entry name" value="HTH_LUXR"/>
    <property type="match status" value="1"/>
</dbReference>
<dbReference type="InterPro" id="IPR036388">
    <property type="entry name" value="WH-like_DNA-bd_sf"/>
</dbReference>
<dbReference type="Pfam" id="PF00072">
    <property type="entry name" value="Response_reg"/>
    <property type="match status" value="1"/>
</dbReference>
<keyword evidence="1" id="KW-0238">DNA-binding</keyword>
<dbReference type="Gene3D" id="1.10.10.10">
    <property type="entry name" value="Winged helix-like DNA-binding domain superfamily/Winged helix DNA-binding domain"/>
    <property type="match status" value="1"/>
</dbReference>
<dbReference type="PRINTS" id="PR00038">
    <property type="entry name" value="HTHLUXR"/>
</dbReference>
<protein>
    <submittedName>
        <fullName evidence="5">Response regulator</fullName>
    </submittedName>
</protein>
<proteinExistence type="predicted"/>
<dbReference type="InterPro" id="IPR016032">
    <property type="entry name" value="Sig_transdc_resp-reg_C-effctor"/>
</dbReference>
<evidence type="ECO:0000256" key="2">
    <source>
        <dbReference type="PROSITE-ProRule" id="PRU00169"/>
    </source>
</evidence>
<gene>
    <name evidence="5" type="ORF">H4O24_07360</name>
</gene>
<dbReference type="PROSITE" id="PS50110">
    <property type="entry name" value="RESPONSE_REGULATORY"/>
    <property type="match status" value="1"/>
</dbReference>
<dbReference type="GO" id="GO:0003677">
    <property type="term" value="F:DNA binding"/>
    <property type="evidence" value="ECO:0007669"/>
    <property type="project" value="UniProtKB-KW"/>
</dbReference>
<dbReference type="RefSeq" id="WP_185885392.1">
    <property type="nucleotide sequence ID" value="NZ_CP060052.1"/>
</dbReference>